<dbReference type="InterPro" id="IPR000644">
    <property type="entry name" value="CBS_dom"/>
</dbReference>
<reference evidence="1 2" key="3">
    <citation type="submission" date="2019-09" db="EMBL/GenBank/DDBJ databases">
        <title>Taxonomic note: a critical rebuttal of the proposed division of the genus Arcobacter into six genera, emended descriptions of Arcobacter anaerophilus and the genus Arcobacter, and an assessment of genus-level boundaries for Epsilonproteobacteria using in silico genomic comparator tools.</title>
        <authorList>
            <person name="On S.L.W."/>
            <person name="Miller W.G."/>
            <person name="Biggs P."/>
            <person name="Cornelius A."/>
            <person name="Vandamme P."/>
        </authorList>
    </citation>
    <scope>NUCLEOTIDE SEQUENCE [LARGE SCALE GENOMIC DNA]</scope>
    <source>
        <strain evidence="1 2">LMG 26638</strain>
    </source>
</reference>
<dbReference type="EMBL" id="CP035928">
    <property type="protein sequence ID" value="QEP33357.1"/>
    <property type="molecule type" value="Genomic_DNA"/>
</dbReference>
<dbReference type="Gene3D" id="3.20.20.450">
    <property type="entry name" value="EAL domain"/>
    <property type="match status" value="1"/>
</dbReference>
<dbReference type="InterPro" id="IPR046342">
    <property type="entry name" value="CBS_dom_sf"/>
</dbReference>
<dbReference type="InterPro" id="IPR029787">
    <property type="entry name" value="Nucleotide_cyclase"/>
</dbReference>
<dbReference type="GO" id="GO:0071111">
    <property type="term" value="F:cyclic-guanylate-specific phosphodiesterase activity"/>
    <property type="evidence" value="ECO:0007669"/>
    <property type="project" value="InterPro"/>
</dbReference>
<dbReference type="SMART" id="SM00052">
    <property type="entry name" value="EAL"/>
    <property type="match status" value="1"/>
</dbReference>
<sequence>MQHNWQNIIKNLDYAFQPIVHIHTGKTYAVEALIRNVIGNNGLTSINDLFNQAFNDNYLYELDLTLREIALRKFSYIGYDNLKLFYNLDNRIIYDDTFKNDEKSPTLKTLMNKFNINKNDICFELSEKGTSIEQNAMSTMIQKYKSKGYSIAIDDFGIGVSGLKLLYFSEANIIKLDRFFISNIDQDQKKKLFCSSIIEMAHIMGMTVVAEGIETKKEFYTCREIGADFVQGYLIQKPQVDITKIKKNYKIVTNLIDNDKRTNSTLRFDNKYIKKIPALSINTSLYQLFIHFKEETQNNFVPIVDKNGNFLGVVFEPDIKKISYSQYGLSLAQNKTFSSSLKKYLKPALSVEISWGIDKILEIYQMNATNDLGIFITQSDKYLGFINLNSLLTLSYKRNIEIATNQNPLTKLPGNNQIEKFISNSINDQKKKTTHIIYFDFNDFKPFNDIYGFRQGDRAILIFAELLQKRYSKKSFIAHIGGDDFFVGIQGENFEDIYKLTSEIQNEFSNSTKNLYNNKDKENQFIIAKDRFGIERKFNLLTVSTAILEINSHSDISSFDYIIGKLKKLSKTSKSPVYASL</sequence>
<dbReference type="SUPFAM" id="SSF141868">
    <property type="entry name" value="EAL domain-like"/>
    <property type="match status" value="1"/>
</dbReference>
<dbReference type="InterPro" id="IPR050706">
    <property type="entry name" value="Cyclic-di-GMP_PDE-like"/>
</dbReference>
<organism evidence="1 2">
    <name type="scientific">Malaciobacter pacificus</name>
    <dbReference type="NCBI Taxonomy" id="1080223"/>
    <lineage>
        <taxon>Bacteria</taxon>
        <taxon>Pseudomonadati</taxon>
        <taxon>Campylobacterota</taxon>
        <taxon>Epsilonproteobacteria</taxon>
        <taxon>Campylobacterales</taxon>
        <taxon>Arcobacteraceae</taxon>
        <taxon>Malaciobacter</taxon>
    </lineage>
</organism>
<dbReference type="SMART" id="SM00267">
    <property type="entry name" value="GGDEF"/>
    <property type="match status" value="1"/>
</dbReference>
<dbReference type="SUPFAM" id="SSF54631">
    <property type="entry name" value="CBS-domain pair"/>
    <property type="match status" value="1"/>
</dbReference>
<dbReference type="CDD" id="cd01949">
    <property type="entry name" value="GGDEF"/>
    <property type="match status" value="1"/>
</dbReference>
<dbReference type="SUPFAM" id="SSF55073">
    <property type="entry name" value="Nucleotide cyclase"/>
    <property type="match status" value="1"/>
</dbReference>
<dbReference type="InterPro" id="IPR035919">
    <property type="entry name" value="EAL_sf"/>
</dbReference>
<dbReference type="PROSITE" id="PS51371">
    <property type="entry name" value="CBS"/>
    <property type="match status" value="1"/>
</dbReference>
<dbReference type="OrthoDB" id="9777298at2"/>
<reference evidence="1 2" key="2">
    <citation type="submission" date="2019-09" db="EMBL/GenBank/DDBJ databases">
        <title>Complete genome sequencing of four Arcobacter species reveals a diverse suite of mobile elements.</title>
        <authorList>
            <person name="Miller W.G."/>
            <person name="Yee E."/>
            <person name="Bono J.L."/>
        </authorList>
    </citation>
    <scope>NUCLEOTIDE SEQUENCE [LARGE SCALE GENOMIC DNA]</scope>
    <source>
        <strain evidence="1 2">LMG 26638</strain>
    </source>
</reference>
<dbReference type="AlphaFoldDB" id="A0A5C2H319"/>
<dbReference type="Pfam" id="PF00990">
    <property type="entry name" value="GGDEF"/>
    <property type="match status" value="1"/>
</dbReference>
<protein>
    <submittedName>
        <fullName evidence="1">Diguanylate cyclase/phosphodiesterase</fullName>
    </submittedName>
</protein>
<dbReference type="Pfam" id="PF00563">
    <property type="entry name" value="EAL"/>
    <property type="match status" value="1"/>
</dbReference>
<dbReference type="Gene3D" id="3.30.70.270">
    <property type="match status" value="1"/>
</dbReference>
<gene>
    <name evidence="1" type="ORF">APAC_0187</name>
</gene>
<dbReference type="CDD" id="cd01948">
    <property type="entry name" value="EAL"/>
    <property type="match status" value="1"/>
</dbReference>
<accession>A0A5C2H319</accession>
<dbReference type="Proteomes" id="UP000322726">
    <property type="component" value="Chromosome"/>
</dbReference>
<proteinExistence type="predicted"/>
<dbReference type="PROSITE" id="PS50887">
    <property type="entry name" value="GGDEF"/>
    <property type="match status" value="1"/>
</dbReference>
<dbReference type="KEGG" id="apai:APAC_0187"/>
<dbReference type="PANTHER" id="PTHR33121:SF76">
    <property type="entry name" value="SIGNALING PROTEIN"/>
    <property type="match status" value="1"/>
</dbReference>
<keyword evidence="2" id="KW-1185">Reference proteome</keyword>
<reference evidence="2" key="1">
    <citation type="submission" date="2019-09" db="EMBL/GenBank/DDBJ databases">
        <title>Complete genome sequencing of four Arcobacter species reveals a diverse suite of mobile elements.</title>
        <authorList>
            <person name="On S.L.W."/>
            <person name="Miller W.G."/>
            <person name="Biggs P."/>
            <person name="Cornelius A."/>
            <person name="Vandamme P."/>
        </authorList>
    </citation>
    <scope>NUCLEOTIDE SEQUENCE [LARGE SCALE GENOMIC DNA]</scope>
    <source>
        <strain evidence="2">LMG 26638</strain>
    </source>
</reference>
<evidence type="ECO:0000313" key="1">
    <source>
        <dbReference type="EMBL" id="QEP33357.1"/>
    </source>
</evidence>
<dbReference type="PANTHER" id="PTHR33121">
    <property type="entry name" value="CYCLIC DI-GMP PHOSPHODIESTERASE PDEF"/>
    <property type="match status" value="1"/>
</dbReference>
<dbReference type="NCBIfam" id="TIGR00254">
    <property type="entry name" value="GGDEF"/>
    <property type="match status" value="1"/>
</dbReference>
<dbReference type="InterPro" id="IPR000160">
    <property type="entry name" value="GGDEF_dom"/>
</dbReference>
<evidence type="ECO:0000313" key="2">
    <source>
        <dbReference type="Proteomes" id="UP000322726"/>
    </source>
</evidence>
<dbReference type="PROSITE" id="PS50883">
    <property type="entry name" value="EAL"/>
    <property type="match status" value="1"/>
</dbReference>
<dbReference type="RefSeq" id="WP_130232331.1">
    <property type="nucleotide sequence ID" value="NZ_BMEF01000001.1"/>
</dbReference>
<dbReference type="InterPro" id="IPR043128">
    <property type="entry name" value="Rev_trsase/Diguanyl_cyclase"/>
</dbReference>
<dbReference type="InterPro" id="IPR001633">
    <property type="entry name" value="EAL_dom"/>
</dbReference>
<name>A0A5C2H319_9BACT</name>